<organism evidence="1 2">
    <name type="scientific">Acaulospora colombiana</name>
    <dbReference type="NCBI Taxonomy" id="27376"/>
    <lineage>
        <taxon>Eukaryota</taxon>
        <taxon>Fungi</taxon>
        <taxon>Fungi incertae sedis</taxon>
        <taxon>Mucoromycota</taxon>
        <taxon>Glomeromycotina</taxon>
        <taxon>Glomeromycetes</taxon>
        <taxon>Diversisporales</taxon>
        <taxon>Acaulosporaceae</taxon>
        <taxon>Acaulospora</taxon>
    </lineage>
</organism>
<gene>
    <name evidence="1" type="ORF">ACOLOM_LOCUS12990</name>
</gene>
<dbReference type="EMBL" id="CAJVPT010056221">
    <property type="protein sequence ID" value="CAG8756498.1"/>
    <property type="molecule type" value="Genomic_DNA"/>
</dbReference>
<sequence length="143" mass="15421">TIGNQLPQEHDISSPEMKKGGWNALKELPSGVSDAYALGILLNSVFNLTTTPPATVHPPHTVPTASSRGNIPTNIFPLFKKLLNPSSKPRLTCQAFLEIGMGERAGVDGVPGRFFVDNHLVRVCSQLEGFPLASDGEKAEFLR</sequence>
<name>A0ACA9QPJ0_9GLOM</name>
<protein>
    <submittedName>
        <fullName evidence="1">4909_t:CDS:1</fullName>
    </submittedName>
</protein>
<keyword evidence="2" id="KW-1185">Reference proteome</keyword>
<evidence type="ECO:0000313" key="2">
    <source>
        <dbReference type="Proteomes" id="UP000789525"/>
    </source>
</evidence>
<reference evidence="1" key="1">
    <citation type="submission" date="2021-06" db="EMBL/GenBank/DDBJ databases">
        <authorList>
            <person name="Kallberg Y."/>
            <person name="Tangrot J."/>
            <person name="Rosling A."/>
        </authorList>
    </citation>
    <scope>NUCLEOTIDE SEQUENCE</scope>
    <source>
        <strain evidence="1">CL356</strain>
    </source>
</reference>
<dbReference type="Proteomes" id="UP000789525">
    <property type="component" value="Unassembled WGS sequence"/>
</dbReference>
<proteinExistence type="predicted"/>
<feature type="non-terminal residue" evidence="1">
    <location>
        <position position="1"/>
    </location>
</feature>
<comment type="caution">
    <text evidence="1">The sequence shown here is derived from an EMBL/GenBank/DDBJ whole genome shotgun (WGS) entry which is preliminary data.</text>
</comment>
<evidence type="ECO:0000313" key="1">
    <source>
        <dbReference type="EMBL" id="CAG8756498.1"/>
    </source>
</evidence>
<accession>A0ACA9QPJ0</accession>